<sequence>MRKMPTRKHPLFPVRLLFVSIARTTPDPYEKKAIGPILLPRIHNNGKRTVRQQRASSTVSPALVLPATLVAGSKLLPGRRLLATPLYCLLLCYSWVCAALPKGVTTMLKAQRLGHVPCAI</sequence>
<protein>
    <submittedName>
        <fullName evidence="1">Uncharacterized protein</fullName>
    </submittedName>
</protein>
<proteinExistence type="predicted"/>
<dbReference type="AlphaFoldDB" id="A0A317XEG8"/>
<organism evidence="1 2">
    <name type="scientific">Testicularia cyperi</name>
    <dbReference type="NCBI Taxonomy" id="1882483"/>
    <lineage>
        <taxon>Eukaryota</taxon>
        <taxon>Fungi</taxon>
        <taxon>Dikarya</taxon>
        <taxon>Basidiomycota</taxon>
        <taxon>Ustilaginomycotina</taxon>
        <taxon>Ustilaginomycetes</taxon>
        <taxon>Ustilaginales</taxon>
        <taxon>Anthracoideaceae</taxon>
        <taxon>Testicularia</taxon>
    </lineage>
</organism>
<evidence type="ECO:0000313" key="2">
    <source>
        <dbReference type="Proteomes" id="UP000246740"/>
    </source>
</evidence>
<name>A0A317XEG8_9BASI</name>
<keyword evidence="2" id="KW-1185">Reference proteome</keyword>
<dbReference type="EMBL" id="KZ819234">
    <property type="protein sequence ID" value="PWY96946.1"/>
    <property type="molecule type" value="Genomic_DNA"/>
</dbReference>
<evidence type="ECO:0000313" key="1">
    <source>
        <dbReference type="EMBL" id="PWY96946.1"/>
    </source>
</evidence>
<gene>
    <name evidence="1" type="ORF">BCV70DRAFT_93393</name>
</gene>
<accession>A0A317XEG8</accession>
<reference evidence="1 2" key="1">
    <citation type="journal article" date="2018" name="Mol. Biol. Evol.">
        <title>Broad Genomic Sampling Reveals a Smut Pathogenic Ancestry of the Fungal Clade Ustilaginomycotina.</title>
        <authorList>
            <person name="Kijpornyongpan T."/>
            <person name="Mondo S.J."/>
            <person name="Barry K."/>
            <person name="Sandor L."/>
            <person name="Lee J."/>
            <person name="Lipzen A."/>
            <person name="Pangilinan J."/>
            <person name="LaButti K."/>
            <person name="Hainaut M."/>
            <person name="Henrissat B."/>
            <person name="Grigoriev I.V."/>
            <person name="Spatafora J.W."/>
            <person name="Aime M.C."/>
        </authorList>
    </citation>
    <scope>NUCLEOTIDE SEQUENCE [LARGE SCALE GENOMIC DNA]</scope>
    <source>
        <strain evidence="1 2">MCA 3645</strain>
    </source>
</reference>
<dbReference type="Proteomes" id="UP000246740">
    <property type="component" value="Unassembled WGS sequence"/>
</dbReference>
<dbReference type="InParanoid" id="A0A317XEG8"/>